<sequence length="204" mass="21332">MVTPMTLNIIEYLPRWNFLLVVGGRRCSQQLRGTFGDGTATSGKAATNTNTTTTVTGSVRRFRMLRIEERTGVHAARVRLLLLLVGQVGQILHAAAEPGTGIDQHVLLAVLGADGVSLSCGDLSLAPPTLPPLPPLPFDSFTSITVTKWLGEASRGCCASLWLALRTRPAASFPAPSCPGVPPLAVGCGPLLVDCRAGPPAAVD</sequence>
<dbReference type="EnsemblMetazoa" id="AMEC015529-RA">
    <property type="protein sequence ID" value="AMEC015529-PA"/>
    <property type="gene ID" value="AMEC015529"/>
</dbReference>
<protein>
    <submittedName>
        <fullName evidence="1">Uncharacterized protein</fullName>
    </submittedName>
</protein>
<accession>A0A182U7W7</accession>
<dbReference type="AlphaFoldDB" id="A0A182U7W7"/>
<keyword evidence="2" id="KW-1185">Reference proteome</keyword>
<organism evidence="1 2">
    <name type="scientific">Anopheles melas</name>
    <dbReference type="NCBI Taxonomy" id="34690"/>
    <lineage>
        <taxon>Eukaryota</taxon>
        <taxon>Metazoa</taxon>
        <taxon>Ecdysozoa</taxon>
        <taxon>Arthropoda</taxon>
        <taxon>Hexapoda</taxon>
        <taxon>Insecta</taxon>
        <taxon>Pterygota</taxon>
        <taxon>Neoptera</taxon>
        <taxon>Endopterygota</taxon>
        <taxon>Diptera</taxon>
        <taxon>Nematocera</taxon>
        <taxon>Culicoidea</taxon>
        <taxon>Culicidae</taxon>
        <taxon>Anophelinae</taxon>
        <taxon>Anopheles</taxon>
    </lineage>
</organism>
<dbReference type="VEuPathDB" id="VectorBase:AMEC015529"/>
<evidence type="ECO:0000313" key="2">
    <source>
        <dbReference type="Proteomes" id="UP000075902"/>
    </source>
</evidence>
<name>A0A182U7W7_9DIPT</name>
<evidence type="ECO:0000313" key="1">
    <source>
        <dbReference type="EnsemblMetazoa" id="AMEC015529-PA"/>
    </source>
</evidence>
<proteinExistence type="predicted"/>
<dbReference type="Proteomes" id="UP000075902">
    <property type="component" value="Unassembled WGS sequence"/>
</dbReference>
<reference evidence="2" key="1">
    <citation type="submission" date="2014-01" db="EMBL/GenBank/DDBJ databases">
        <title>The Genome Sequence of Anopheles melas CM1001059_A (V2).</title>
        <authorList>
            <consortium name="The Broad Institute Genomics Platform"/>
            <person name="Neafsey D.E."/>
            <person name="Besansky N."/>
            <person name="Howell P."/>
            <person name="Walton C."/>
            <person name="Young S.K."/>
            <person name="Zeng Q."/>
            <person name="Gargeya S."/>
            <person name="Fitzgerald M."/>
            <person name="Haas B."/>
            <person name="Abouelleil A."/>
            <person name="Allen A.W."/>
            <person name="Alvarado L."/>
            <person name="Arachchi H.M."/>
            <person name="Berlin A.M."/>
            <person name="Chapman S.B."/>
            <person name="Gainer-Dewar J."/>
            <person name="Goldberg J."/>
            <person name="Griggs A."/>
            <person name="Gujja S."/>
            <person name="Hansen M."/>
            <person name="Howarth C."/>
            <person name="Imamovic A."/>
            <person name="Ireland A."/>
            <person name="Larimer J."/>
            <person name="McCowan C."/>
            <person name="Murphy C."/>
            <person name="Pearson M."/>
            <person name="Poon T.W."/>
            <person name="Priest M."/>
            <person name="Roberts A."/>
            <person name="Saif S."/>
            <person name="Shea T."/>
            <person name="Sisk P."/>
            <person name="Sykes S."/>
            <person name="Wortman J."/>
            <person name="Nusbaum C."/>
            <person name="Birren B."/>
        </authorList>
    </citation>
    <scope>NUCLEOTIDE SEQUENCE [LARGE SCALE GENOMIC DNA]</scope>
    <source>
        <strain evidence="2">CM1001059</strain>
    </source>
</reference>
<reference evidence="1" key="2">
    <citation type="submission" date="2020-05" db="UniProtKB">
        <authorList>
            <consortium name="EnsemblMetazoa"/>
        </authorList>
    </citation>
    <scope>IDENTIFICATION</scope>
    <source>
        <strain evidence="1">CM1001059</strain>
    </source>
</reference>